<accession>A0A518EQX6</accession>
<evidence type="ECO:0000256" key="6">
    <source>
        <dbReference type="ARBA" id="ARBA00023251"/>
    </source>
</evidence>
<dbReference type="SUPFAM" id="SSF56601">
    <property type="entry name" value="beta-lactamase/transpeptidase-like"/>
    <property type="match status" value="1"/>
</dbReference>
<dbReference type="InterPro" id="IPR001460">
    <property type="entry name" value="PCN-bd_Tpept"/>
</dbReference>
<dbReference type="Gene3D" id="3.40.710.10">
    <property type="entry name" value="DD-peptidase/beta-lactamase superfamily"/>
    <property type="match status" value="1"/>
</dbReference>
<gene>
    <name evidence="8" type="primary">spoVD</name>
    <name evidence="8" type="ORF">Poly30_20060</name>
</gene>
<protein>
    <recommendedName>
        <fullName evidence="3">beta-lactamase</fullName>
        <ecNumber evidence="3">3.5.2.6</ecNumber>
    </recommendedName>
</protein>
<evidence type="ECO:0000259" key="7">
    <source>
        <dbReference type="Pfam" id="PF00905"/>
    </source>
</evidence>
<proteinExistence type="inferred from homology"/>
<keyword evidence="5" id="KW-0378">Hydrolase</keyword>
<reference evidence="8 9" key="1">
    <citation type="submission" date="2019-02" db="EMBL/GenBank/DDBJ databases">
        <title>Deep-cultivation of Planctomycetes and their phenomic and genomic characterization uncovers novel biology.</title>
        <authorList>
            <person name="Wiegand S."/>
            <person name="Jogler M."/>
            <person name="Boedeker C."/>
            <person name="Pinto D."/>
            <person name="Vollmers J."/>
            <person name="Rivas-Marin E."/>
            <person name="Kohn T."/>
            <person name="Peeters S.H."/>
            <person name="Heuer A."/>
            <person name="Rast P."/>
            <person name="Oberbeckmann S."/>
            <person name="Bunk B."/>
            <person name="Jeske O."/>
            <person name="Meyerdierks A."/>
            <person name="Storesund J.E."/>
            <person name="Kallscheuer N."/>
            <person name="Luecker S."/>
            <person name="Lage O.M."/>
            <person name="Pohl T."/>
            <person name="Merkel B.J."/>
            <person name="Hornburger P."/>
            <person name="Mueller R.-W."/>
            <person name="Bruemmer F."/>
            <person name="Labrenz M."/>
            <person name="Spormann A.M."/>
            <person name="Op den Camp H."/>
            <person name="Overmann J."/>
            <person name="Amann R."/>
            <person name="Jetten M.S.M."/>
            <person name="Mascher T."/>
            <person name="Medema M.H."/>
            <person name="Devos D.P."/>
            <person name="Kaster A.-K."/>
            <person name="Ovreas L."/>
            <person name="Rohde M."/>
            <person name="Galperin M.Y."/>
            <person name="Jogler C."/>
        </authorList>
    </citation>
    <scope>NUCLEOTIDE SEQUENCE [LARGE SCALE GENOMIC DNA]</scope>
    <source>
        <strain evidence="8 9">Poly30</strain>
    </source>
</reference>
<dbReference type="Gene3D" id="3.90.1310.10">
    <property type="entry name" value="Penicillin-binding protein 2a (Domain 2)"/>
    <property type="match status" value="1"/>
</dbReference>
<evidence type="ECO:0000313" key="8">
    <source>
        <dbReference type="EMBL" id="QDV06496.1"/>
    </source>
</evidence>
<evidence type="ECO:0000313" key="9">
    <source>
        <dbReference type="Proteomes" id="UP000320390"/>
    </source>
</evidence>
<dbReference type="GO" id="GO:0005886">
    <property type="term" value="C:plasma membrane"/>
    <property type="evidence" value="ECO:0007669"/>
    <property type="project" value="TreeGrafter"/>
</dbReference>
<comment type="catalytic activity">
    <reaction evidence="1">
        <text>a beta-lactam + H2O = a substituted beta-amino acid</text>
        <dbReference type="Rhea" id="RHEA:20401"/>
        <dbReference type="ChEBI" id="CHEBI:15377"/>
        <dbReference type="ChEBI" id="CHEBI:35627"/>
        <dbReference type="ChEBI" id="CHEBI:140347"/>
        <dbReference type="EC" id="3.5.2.6"/>
    </reaction>
</comment>
<evidence type="ECO:0000256" key="1">
    <source>
        <dbReference type="ARBA" id="ARBA00001526"/>
    </source>
</evidence>
<sequence>MLRRFVPLLVLLGVSLLVLLARLWDIQIVQHEVWSTEAVNLVRSYGVDPYVRGALKDRDGRLIARDEEVYALEFVWRDFRRGHPLGQVAMMRSLMLMRPVGLDEARPTLAEAAQSYAALTPNAIDGFAEGLELDAGIDYVPALAATSDEERREAAVRERRGPRAGDLRYYIMRLLHLSPRQIKTLGERIENGGGDHSFLALAAELREQPIEAARQALEDGVVKADLNLSRLASLIDWSEEIERGEVSAVMAPGDRLIPLIEERRREVDDDTADALFRIAAGFSSMRVSTESLEQFDLRWLRAALDWDESRLAEWQQRRGGAFRDATRSWMAGTMIARAKIGEGQMWAGDRVLSAFAHAFRTGSDAWAREHGAAEDWRLIDELDVLAALPERLAAGAELPPELMDAPVFPFQTRELRTAGLEGADLVFAAFEDTLLRENRSPSLDDGPLARVRDAESPAEARAAAMAAAVQITKVAERRAREWGPDDEALYAVILEGGYDRFQVRLAEILDAALAQSPEEQRPHGIAFGEPFVEKALETRRYAIRDRGARARLVGGEPSTDLVLLVTRYSEDFSGFRVASKTRRIPIAIGPDHETPLASKLIGAVRSPFLVEVMQRAPDREELSDLKRKYRLPEEDRARILSLLDAAFLADEPIGGSGLEAWFDEELSGTAGYQEVQGLQDRIEGNREPIYRPKVDGRDVTLTFDIDLQYAAEDVLQHPEPPPASDRAVDDLWFEYPVGAIVLATVGGEILAAASVPVKNGEPVGPPVTDGERAYAIDRTLVRPRGQAPGSVMKPLLAAYALEYLGLDPEVGLEYCDVDRPRPGLSPKKSKNAGYGIVDCNSTYGHSHGSGRKLALMEALGVSCNVYFAALGERYFDPASMRAAYGMFGFGQPTGVQYDGNQKRGGIIDSYWHSPKSPLNPKAPDSEPGPVDRQYLGNGLVHVDVNVVQMTRAYAGLATGFLPEMTFVKKIGDEAVPRTISALDISNEHLELVREALFRVVNVSGGSAFGKGLSESELGFAFAAKTGSADYLKGLVPGKYNRGAPLDQYKGGGTRKHTWMAGWFPAREPRYVVVVYVHDTSATASHSAVYLAGQFLKRPEIKELMKLEREVDAQAATEPARALGTQAERR</sequence>
<name>A0A518EQX6_9BACT</name>
<dbReference type="Proteomes" id="UP000320390">
    <property type="component" value="Chromosome"/>
</dbReference>
<evidence type="ECO:0000256" key="3">
    <source>
        <dbReference type="ARBA" id="ARBA00012865"/>
    </source>
</evidence>
<evidence type="ECO:0000256" key="5">
    <source>
        <dbReference type="ARBA" id="ARBA00022801"/>
    </source>
</evidence>
<dbReference type="GO" id="GO:0008658">
    <property type="term" value="F:penicillin binding"/>
    <property type="evidence" value="ECO:0007669"/>
    <property type="project" value="InterPro"/>
</dbReference>
<evidence type="ECO:0000256" key="4">
    <source>
        <dbReference type="ARBA" id="ARBA00022729"/>
    </source>
</evidence>
<dbReference type="PANTHER" id="PTHR30627:SF6">
    <property type="entry name" value="BETA-LACTAMASE YBXI-RELATED"/>
    <property type="match status" value="1"/>
</dbReference>
<dbReference type="EC" id="3.5.2.6" evidence="3"/>
<keyword evidence="4" id="KW-0732">Signal</keyword>
<dbReference type="GO" id="GO:0071972">
    <property type="term" value="F:peptidoglycan L,D-transpeptidase activity"/>
    <property type="evidence" value="ECO:0007669"/>
    <property type="project" value="TreeGrafter"/>
</dbReference>
<dbReference type="EMBL" id="CP036434">
    <property type="protein sequence ID" value="QDV06496.1"/>
    <property type="molecule type" value="Genomic_DNA"/>
</dbReference>
<keyword evidence="9" id="KW-1185">Reference proteome</keyword>
<organism evidence="8 9">
    <name type="scientific">Saltatorellus ferox</name>
    <dbReference type="NCBI Taxonomy" id="2528018"/>
    <lineage>
        <taxon>Bacteria</taxon>
        <taxon>Pseudomonadati</taxon>
        <taxon>Planctomycetota</taxon>
        <taxon>Planctomycetia</taxon>
        <taxon>Planctomycetia incertae sedis</taxon>
        <taxon>Saltatorellus</taxon>
    </lineage>
</organism>
<dbReference type="InterPro" id="IPR050515">
    <property type="entry name" value="Beta-lactam/transpept"/>
</dbReference>
<dbReference type="Pfam" id="PF00905">
    <property type="entry name" value="Transpeptidase"/>
    <property type="match status" value="1"/>
</dbReference>
<keyword evidence="6" id="KW-0046">Antibiotic resistance</keyword>
<dbReference type="InterPro" id="IPR012338">
    <property type="entry name" value="Beta-lactam/transpept-like"/>
</dbReference>
<dbReference type="PANTHER" id="PTHR30627">
    <property type="entry name" value="PEPTIDOGLYCAN D,D-TRANSPEPTIDASE"/>
    <property type="match status" value="1"/>
</dbReference>
<dbReference type="AlphaFoldDB" id="A0A518EQX6"/>
<dbReference type="OrthoDB" id="9804124at2"/>
<comment type="similarity">
    <text evidence="2">Belongs to the class-D beta-lactamase family.</text>
</comment>
<dbReference type="GO" id="GO:0071555">
    <property type="term" value="P:cell wall organization"/>
    <property type="evidence" value="ECO:0007669"/>
    <property type="project" value="TreeGrafter"/>
</dbReference>
<feature type="domain" description="Penicillin-binding protein transpeptidase" evidence="7">
    <location>
        <begin position="739"/>
        <end position="1088"/>
    </location>
</feature>
<dbReference type="RefSeq" id="WP_145196727.1">
    <property type="nucleotide sequence ID" value="NZ_CP036434.1"/>
</dbReference>
<evidence type="ECO:0000256" key="2">
    <source>
        <dbReference type="ARBA" id="ARBA00007898"/>
    </source>
</evidence>